<evidence type="ECO:0000256" key="4">
    <source>
        <dbReference type="ARBA" id="ARBA00022527"/>
    </source>
</evidence>
<feature type="region of interest" description="Disordered" evidence="15">
    <location>
        <begin position="1"/>
        <end position="26"/>
    </location>
</feature>
<keyword evidence="11 16" id="KW-0472">Membrane</keyword>
<dbReference type="InterPro" id="IPR044576">
    <property type="entry name" value="At4g25390-like"/>
</dbReference>
<keyword evidence="5" id="KW-0808">Transferase</keyword>
<protein>
    <recommendedName>
        <fullName evidence="2">non-specific serine/threonine protein kinase</fullName>
        <ecNumber evidence="2">2.7.11.1</ecNumber>
    </recommendedName>
</protein>
<feature type="compositionally biased region" description="Basic and acidic residues" evidence="15">
    <location>
        <begin position="601"/>
        <end position="612"/>
    </location>
</feature>
<evidence type="ECO:0000256" key="5">
    <source>
        <dbReference type="ARBA" id="ARBA00022679"/>
    </source>
</evidence>
<evidence type="ECO:0000256" key="6">
    <source>
        <dbReference type="ARBA" id="ARBA00022692"/>
    </source>
</evidence>
<evidence type="ECO:0000256" key="14">
    <source>
        <dbReference type="PROSITE-ProRule" id="PRU10141"/>
    </source>
</evidence>
<dbReference type="Gene3D" id="3.30.200.20">
    <property type="entry name" value="Phosphorylase Kinase, domain 1"/>
    <property type="match status" value="1"/>
</dbReference>
<name>A0ABD1Y9W5_9MARC</name>
<evidence type="ECO:0000313" key="19">
    <source>
        <dbReference type="Proteomes" id="UP001605036"/>
    </source>
</evidence>
<comment type="catalytic activity">
    <reaction evidence="13">
        <text>L-seryl-[protein] + ATP = O-phospho-L-seryl-[protein] + ADP + H(+)</text>
        <dbReference type="Rhea" id="RHEA:17989"/>
        <dbReference type="Rhea" id="RHEA-COMP:9863"/>
        <dbReference type="Rhea" id="RHEA-COMP:11604"/>
        <dbReference type="ChEBI" id="CHEBI:15378"/>
        <dbReference type="ChEBI" id="CHEBI:29999"/>
        <dbReference type="ChEBI" id="CHEBI:30616"/>
        <dbReference type="ChEBI" id="CHEBI:83421"/>
        <dbReference type="ChEBI" id="CHEBI:456216"/>
        <dbReference type="EC" id="2.7.11.1"/>
    </reaction>
</comment>
<feature type="domain" description="Protein kinase" evidence="17">
    <location>
        <begin position="87"/>
        <end position="438"/>
    </location>
</feature>
<gene>
    <name evidence="18" type="ORF">R1flu_003404</name>
</gene>
<dbReference type="Gene3D" id="1.10.510.10">
    <property type="entry name" value="Transferase(Phosphotransferase) domain 1"/>
    <property type="match status" value="2"/>
</dbReference>
<dbReference type="PROSITE" id="PS50011">
    <property type="entry name" value="PROTEIN_KINASE_DOM"/>
    <property type="match status" value="1"/>
</dbReference>
<dbReference type="PANTHER" id="PTHR46821">
    <property type="entry name" value="OS07G0586332 PROTEIN"/>
    <property type="match status" value="1"/>
</dbReference>
<accession>A0ABD1Y9W5</accession>
<keyword evidence="6 16" id="KW-0812">Transmembrane</keyword>
<feature type="compositionally biased region" description="Basic and acidic residues" evidence="15">
    <location>
        <begin position="746"/>
        <end position="756"/>
    </location>
</feature>
<feature type="transmembrane region" description="Helical" evidence="16">
    <location>
        <begin position="30"/>
        <end position="54"/>
    </location>
</feature>
<organism evidence="18 19">
    <name type="scientific">Riccia fluitans</name>
    <dbReference type="NCBI Taxonomy" id="41844"/>
    <lineage>
        <taxon>Eukaryota</taxon>
        <taxon>Viridiplantae</taxon>
        <taxon>Streptophyta</taxon>
        <taxon>Embryophyta</taxon>
        <taxon>Marchantiophyta</taxon>
        <taxon>Marchantiopsida</taxon>
        <taxon>Marchantiidae</taxon>
        <taxon>Marchantiales</taxon>
        <taxon>Ricciaceae</taxon>
        <taxon>Riccia</taxon>
    </lineage>
</organism>
<feature type="compositionally biased region" description="Basic and acidic residues" evidence="15">
    <location>
        <begin position="314"/>
        <end position="323"/>
    </location>
</feature>
<keyword evidence="4" id="KW-0723">Serine/threonine-protein kinase</keyword>
<dbReference type="AlphaFoldDB" id="A0ABD1Y9W5"/>
<comment type="caution">
    <text evidence="18">The sequence shown here is derived from an EMBL/GenBank/DDBJ whole genome shotgun (WGS) entry which is preliminary data.</text>
</comment>
<evidence type="ECO:0000313" key="18">
    <source>
        <dbReference type="EMBL" id="KAL2623199.1"/>
    </source>
</evidence>
<feature type="compositionally biased region" description="Basic and acidic residues" evidence="15">
    <location>
        <begin position="496"/>
        <end position="505"/>
    </location>
</feature>
<dbReference type="SUPFAM" id="SSF56112">
    <property type="entry name" value="Protein kinase-like (PK-like)"/>
    <property type="match status" value="1"/>
</dbReference>
<feature type="compositionally biased region" description="Basic and acidic residues" evidence="15">
    <location>
        <begin position="514"/>
        <end position="529"/>
    </location>
</feature>
<reference evidence="18 19" key="1">
    <citation type="submission" date="2024-09" db="EMBL/GenBank/DDBJ databases">
        <title>Chromosome-scale assembly of Riccia fluitans.</title>
        <authorList>
            <person name="Paukszto L."/>
            <person name="Sawicki J."/>
            <person name="Karawczyk K."/>
            <person name="Piernik-Szablinska J."/>
            <person name="Szczecinska M."/>
            <person name="Mazdziarz M."/>
        </authorList>
    </citation>
    <scope>NUCLEOTIDE SEQUENCE [LARGE SCALE GENOMIC DNA]</scope>
    <source>
        <strain evidence="18">Rf_01</strain>
        <tissue evidence="18">Aerial parts of the thallus</tissue>
    </source>
</reference>
<feature type="compositionally biased region" description="Low complexity" evidence="15">
    <location>
        <begin position="416"/>
        <end position="430"/>
    </location>
</feature>
<dbReference type="InterPro" id="IPR000719">
    <property type="entry name" value="Prot_kinase_dom"/>
</dbReference>
<dbReference type="GO" id="GO:0004674">
    <property type="term" value="F:protein serine/threonine kinase activity"/>
    <property type="evidence" value="ECO:0007669"/>
    <property type="project" value="UniProtKB-KW"/>
</dbReference>
<feature type="region of interest" description="Disordered" evidence="15">
    <location>
        <begin position="731"/>
        <end position="756"/>
    </location>
</feature>
<evidence type="ECO:0000256" key="9">
    <source>
        <dbReference type="ARBA" id="ARBA00022840"/>
    </source>
</evidence>
<proteinExistence type="predicted"/>
<comment type="catalytic activity">
    <reaction evidence="12">
        <text>L-threonyl-[protein] + ATP = O-phospho-L-threonyl-[protein] + ADP + H(+)</text>
        <dbReference type="Rhea" id="RHEA:46608"/>
        <dbReference type="Rhea" id="RHEA-COMP:11060"/>
        <dbReference type="Rhea" id="RHEA-COMP:11605"/>
        <dbReference type="ChEBI" id="CHEBI:15378"/>
        <dbReference type="ChEBI" id="CHEBI:30013"/>
        <dbReference type="ChEBI" id="CHEBI:30616"/>
        <dbReference type="ChEBI" id="CHEBI:61977"/>
        <dbReference type="ChEBI" id="CHEBI:456216"/>
        <dbReference type="EC" id="2.7.11.1"/>
    </reaction>
</comment>
<feature type="compositionally biased region" description="Basic and acidic residues" evidence="15">
    <location>
        <begin position="636"/>
        <end position="692"/>
    </location>
</feature>
<evidence type="ECO:0000256" key="3">
    <source>
        <dbReference type="ARBA" id="ARBA00022475"/>
    </source>
</evidence>
<feature type="binding site" evidence="14">
    <location>
        <position position="116"/>
    </location>
    <ligand>
        <name>ATP</name>
        <dbReference type="ChEBI" id="CHEBI:30616"/>
    </ligand>
</feature>
<dbReference type="PROSITE" id="PS00108">
    <property type="entry name" value="PROTEIN_KINASE_ST"/>
    <property type="match status" value="1"/>
</dbReference>
<dbReference type="InterPro" id="IPR011009">
    <property type="entry name" value="Kinase-like_dom_sf"/>
</dbReference>
<keyword evidence="3" id="KW-1003">Cell membrane</keyword>
<dbReference type="Pfam" id="PF07714">
    <property type="entry name" value="PK_Tyr_Ser-Thr"/>
    <property type="match status" value="2"/>
</dbReference>
<dbReference type="PANTHER" id="PTHR46821:SF2">
    <property type="entry name" value="OS03G0251700 PROTEIN"/>
    <property type="match status" value="1"/>
</dbReference>
<keyword evidence="7 14" id="KW-0547">Nucleotide-binding</keyword>
<evidence type="ECO:0000256" key="1">
    <source>
        <dbReference type="ARBA" id="ARBA00004162"/>
    </source>
</evidence>
<dbReference type="Proteomes" id="UP001605036">
    <property type="component" value="Unassembled WGS sequence"/>
</dbReference>
<evidence type="ECO:0000256" key="11">
    <source>
        <dbReference type="ARBA" id="ARBA00023136"/>
    </source>
</evidence>
<feature type="region of interest" description="Disordered" evidence="15">
    <location>
        <begin position="288"/>
        <end position="538"/>
    </location>
</feature>
<evidence type="ECO:0000256" key="2">
    <source>
        <dbReference type="ARBA" id="ARBA00012513"/>
    </source>
</evidence>
<evidence type="ECO:0000256" key="13">
    <source>
        <dbReference type="ARBA" id="ARBA00048679"/>
    </source>
</evidence>
<feature type="region of interest" description="Disordered" evidence="15">
    <location>
        <begin position="561"/>
        <end position="715"/>
    </location>
</feature>
<keyword evidence="9 14" id="KW-0067">ATP-binding</keyword>
<evidence type="ECO:0000256" key="16">
    <source>
        <dbReference type="SAM" id="Phobius"/>
    </source>
</evidence>
<dbReference type="EMBL" id="JBHFFA010000006">
    <property type="protein sequence ID" value="KAL2623199.1"/>
    <property type="molecule type" value="Genomic_DNA"/>
</dbReference>
<evidence type="ECO:0000256" key="7">
    <source>
        <dbReference type="ARBA" id="ARBA00022741"/>
    </source>
</evidence>
<keyword evidence="10 16" id="KW-1133">Transmembrane helix</keyword>
<evidence type="ECO:0000256" key="10">
    <source>
        <dbReference type="ARBA" id="ARBA00022989"/>
    </source>
</evidence>
<feature type="compositionally biased region" description="Polar residues" evidence="15">
    <location>
        <begin position="404"/>
        <end position="415"/>
    </location>
</feature>
<dbReference type="InterPro" id="IPR017441">
    <property type="entry name" value="Protein_kinase_ATP_BS"/>
</dbReference>
<dbReference type="InterPro" id="IPR008271">
    <property type="entry name" value="Ser/Thr_kinase_AS"/>
</dbReference>
<keyword evidence="8" id="KW-0418">Kinase</keyword>
<sequence length="1008" mass="112146">MSAARTRKTSKEKAGPPEPSNSKTDNSNTLILGLAVGVGGGFLFFLVALLLVWYRKLKGSKTSPFEASTAKLQKFSYRQLRKATENFSPTERLGQGGFGVVYKGKLKNGKQVAVKKLDTTSLQGEREFQNEVSVIGRVNSPHIVSLLGYCMEGRKRLLVYEYMESGSLQESLFDEMYVASLDWGTRFKILLDTAKGLAFLHYKCEPPIIHGDVKPSNILLDKNFCARIADFGLARFKSAEAGPAVRSEEVEREQMERERFRYERIERERARRALRRREEVERKKALGLAGSPDVSSPDLKSSYASPDNKLSDASPEKRWEGTLEKSPLGRTDDGQSSKAPSPPQSDYGKELTIPVEGSPAPSVQESLPPEYPAGSDGYNTQGSPAPTIGSLATTVDEEIHQVDVSPSVQQFPLSMQPSPSIAESSPSAQQDSPIREFLSPTSKNGEIGKAGAVSPEEEVKIDVSSPKGEIDRSGTSNSKHGVAKEDEVVFHVPDASFKEETEHEGWSTISPSEGYRDDMSVESGGKELHLNSGTHKERRLWSRDWWWRQDTNSGELTIKDFINWTPTKSGAASEGKKKSSGSSIKDSAGFHHDGSVASFSESRRSANKESKLKRTHSRSSIGSDVTWGEFSGELTNGKKKEGKRDKDKQTMREWWKDEENLSKSNRDLGRSKRSESSRAGKSKSREWWREEFSGNLGRSKGPKSGPLSVISREGSRREKIRSREWWREENSGELSRSNSSRHHVRHSGELKRERREKSRSRDWFSGDLLGGRTTVSSTPSMRGTICYVAPEYGGGGILSEKSDVYSFGVLMLVIISGRRPLQVMASPIVEFERANLISWARLLAQSDNVLDLVDSRLQDQYSKEQAVLCITVALLCLQRLPAVRPTMDEVVKILTGESDPPAVPFEFSPSPPYFVSWRKSSVDRVPPSSTANRSTHSTYALVHQARQLQLRSKGDRSCVVIEPQNQAIVKDIVRTQHQTSNNLLQVISTCEFDYIIQMHGQGSFLCTA</sequence>
<dbReference type="SMART" id="SM00220">
    <property type="entry name" value="S_TKc"/>
    <property type="match status" value="1"/>
</dbReference>
<dbReference type="FunFam" id="1.10.510.10:FF:001023">
    <property type="entry name" value="Os07g0541700 protein"/>
    <property type="match status" value="1"/>
</dbReference>
<dbReference type="FunFam" id="3.30.200.20:FF:000542">
    <property type="entry name" value="Receptor-like serine/threonine-protein kinase At4g25390"/>
    <property type="match status" value="1"/>
</dbReference>
<evidence type="ECO:0000256" key="12">
    <source>
        <dbReference type="ARBA" id="ARBA00047899"/>
    </source>
</evidence>
<dbReference type="EC" id="2.7.11.1" evidence="2"/>
<comment type="subcellular location">
    <subcellularLocation>
        <location evidence="1">Cell membrane</location>
        <topology evidence="1">Single-pass membrane protein</topology>
    </subcellularLocation>
</comment>
<dbReference type="InterPro" id="IPR001245">
    <property type="entry name" value="Ser-Thr/Tyr_kinase_cat_dom"/>
</dbReference>
<evidence type="ECO:0000259" key="17">
    <source>
        <dbReference type="PROSITE" id="PS50011"/>
    </source>
</evidence>
<dbReference type="GO" id="GO:0005886">
    <property type="term" value="C:plasma membrane"/>
    <property type="evidence" value="ECO:0007669"/>
    <property type="project" value="UniProtKB-SubCell"/>
</dbReference>
<evidence type="ECO:0000256" key="15">
    <source>
        <dbReference type="SAM" id="MobiDB-lite"/>
    </source>
</evidence>
<dbReference type="PROSITE" id="PS00107">
    <property type="entry name" value="PROTEIN_KINASE_ATP"/>
    <property type="match status" value="1"/>
</dbReference>
<keyword evidence="19" id="KW-1185">Reference proteome</keyword>
<evidence type="ECO:0000256" key="8">
    <source>
        <dbReference type="ARBA" id="ARBA00022777"/>
    </source>
</evidence>
<dbReference type="GO" id="GO:0005524">
    <property type="term" value="F:ATP binding"/>
    <property type="evidence" value="ECO:0007669"/>
    <property type="project" value="UniProtKB-UniRule"/>
</dbReference>